<sequence length="277" mass="31895">MKRFSLIALLLFTIVSFAEAQSYRRYSPYDRDYSSYDRRSSDRRYSSDDRRYSSYNRRYSSDDRRYSSYDRRPRYDRYSYSRSRYKKEDYRGRSYLGVKASGNHSLLINKTLPVELGLAPEYDGGLVFNFSLGNVLSLQPEILYSRNSLVTYSRGGDLKTTTSSIDVPVLFRFSFGNKTQFFINAGGAARYALETKERYAGGMEQTTDYEGQDFDQRTTYGAAGGMGIALNSYGGQFFIEARGYYPMGSFRDGWLEGSENRRLNVGLSLGYLARFGR</sequence>
<dbReference type="AlphaFoldDB" id="A0A2S7IRR3"/>
<reference evidence="5" key="1">
    <citation type="submission" date="2018-02" db="EMBL/GenBank/DDBJ databases">
        <title>Genome sequencing of Solimonas sp. HR-BB.</title>
        <authorList>
            <person name="Lee Y."/>
            <person name="Jeon C.O."/>
        </authorList>
    </citation>
    <scope>NUCLEOTIDE SEQUENCE [LARGE SCALE GENOMIC DNA]</scope>
    <source>
        <strain evidence="5">HR-U</strain>
    </source>
</reference>
<keyword evidence="5" id="KW-1185">Reference proteome</keyword>
<dbReference type="EMBL" id="PTRA01000001">
    <property type="protein sequence ID" value="PQA60372.1"/>
    <property type="molecule type" value="Genomic_DNA"/>
</dbReference>
<dbReference type="RefSeq" id="WP_104712594.1">
    <property type="nucleotide sequence ID" value="NZ_PTRA01000001.1"/>
</dbReference>
<feature type="chain" id="PRO_5015660084" description="Outer membrane protein beta-barrel domain-containing protein" evidence="2">
    <location>
        <begin position="21"/>
        <end position="277"/>
    </location>
</feature>
<evidence type="ECO:0000256" key="2">
    <source>
        <dbReference type="SAM" id="SignalP"/>
    </source>
</evidence>
<evidence type="ECO:0000313" key="4">
    <source>
        <dbReference type="EMBL" id="PQA60372.1"/>
    </source>
</evidence>
<evidence type="ECO:0000256" key="1">
    <source>
        <dbReference type="SAM" id="MobiDB-lite"/>
    </source>
</evidence>
<dbReference type="InterPro" id="IPR025665">
    <property type="entry name" value="Beta-barrel_OMP_2"/>
</dbReference>
<evidence type="ECO:0000259" key="3">
    <source>
        <dbReference type="Pfam" id="PF13568"/>
    </source>
</evidence>
<protein>
    <recommendedName>
        <fullName evidence="3">Outer membrane protein beta-barrel domain-containing protein</fullName>
    </recommendedName>
</protein>
<organism evidence="4 5">
    <name type="scientific">Siphonobacter curvatus</name>
    <dbReference type="NCBI Taxonomy" id="2094562"/>
    <lineage>
        <taxon>Bacteria</taxon>
        <taxon>Pseudomonadati</taxon>
        <taxon>Bacteroidota</taxon>
        <taxon>Cytophagia</taxon>
        <taxon>Cytophagales</taxon>
        <taxon>Cytophagaceae</taxon>
        <taxon>Siphonobacter</taxon>
    </lineage>
</organism>
<proteinExistence type="predicted"/>
<feature type="region of interest" description="Disordered" evidence="1">
    <location>
        <begin position="31"/>
        <end position="57"/>
    </location>
</feature>
<accession>A0A2S7IRR3</accession>
<keyword evidence="2" id="KW-0732">Signal</keyword>
<feature type="compositionally biased region" description="Basic and acidic residues" evidence="1">
    <location>
        <begin position="31"/>
        <end position="52"/>
    </location>
</feature>
<feature type="domain" description="Outer membrane protein beta-barrel" evidence="3">
    <location>
        <begin position="119"/>
        <end position="249"/>
    </location>
</feature>
<dbReference type="Proteomes" id="UP000239590">
    <property type="component" value="Unassembled WGS sequence"/>
</dbReference>
<dbReference type="OrthoDB" id="961693at2"/>
<comment type="caution">
    <text evidence="4">The sequence shown here is derived from an EMBL/GenBank/DDBJ whole genome shotgun (WGS) entry which is preliminary data.</text>
</comment>
<evidence type="ECO:0000313" key="5">
    <source>
        <dbReference type="Proteomes" id="UP000239590"/>
    </source>
</evidence>
<dbReference type="Pfam" id="PF13568">
    <property type="entry name" value="OMP_b-brl_2"/>
    <property type="match status" value="1"/>
</dbReference>
<name>A0A2S7IRR3_9BACT</name>
<feature type="signal peptide" evidence="2">
    <location>
        <begin position="1"/>
        <end position="20"/>
    </location>
</feature>
<gene>
    <name evidence="4" type="ORF">C5O19_12365</name>
</gene>